<keyword evidence="14" id="KW-1185">Reference proteome</keyword>
<keyword evidence="6" id="KW-0862">Zinc</keyword>
<evidence type="ECO:0000256" key="4">
    <source>
        <dbReference type="ARBA" id="ARBA00012891"/>
    </source>
</evidence>
<dbReference type="InterPro" id="IPR013497">
    <property type="entry name" value="Topo_IA_cen"/>
</dbReference>
<dbReference type="EC" id="5.6.2.1" evidence="4 10"/>
<dbReference type="FunFam" id="1.10.290.10:FF:000003">
    <property type="entry name" value="DNA topoisomerase"/>
    <property type="match status" value="1"/>
</dbReference>
<dbReference type="PROSITE" id="PS50880">
    <property type="entry name" value="TOPRIM"/>
    <property type="match status" value="1"/>
</dbReference>
<dbReference type="Gene3D" id="2.70.20.10">
    <property type="entry name" value="Topoisomerase I, domain 3"/>
    <property type="match status" value="1"/>
</dbReference>
<dbReference type="GO" id="GO:0003917">
    <property type="term" value="F:DNA topoisomerase type I (single strand cut, ATP-independent) activity"/>
    <property type="evidence" value="ECO:0007669"/>
    <property type="project" value="UniProtKB-EC"/>
</dbReference>
<sequence length="912" mass="101847">MPTALMVAEKPLLAKTIAQILSNGRMQTRKGFNQACWIHEFDGSLCGRPVHFKMTSTCGHVMTLNFPKQYNNWDKVDPAELFNAPIIKEEANPKLRMVKFLSSEARAISYLVLWLDCDKEGENICFEVIEAVRLVAPNLPDANIYRAHFSSLAPSDIKAAMAHLMRPNHWQSLSVDARQELDLRIGCAFTRFQTCFFHDKYGDLDSSLLSFGPCQTPTLGFCVARHDDIQSFHPERYWTITLEAATQSGVALNASWTRECMFDRSVFNMLVKRLKRAKEAIVVSVSKEVKVKRKPIALNTVEMLRVASAGLGMGPQAAMTAAEHLYTRGYISYPRTETTRYPTNFDFRSILNRLRCLSEFQTIIDEMLKTGIHPSGDGSDAGDHPPITPMGLSSEIPTGSNEAKLYTYIIQHFLATLCNDCKYSSEEVIIQVDREQFSLTRLTPLEPGFTKILSWKQISSTAALPSLNEGDRLRIISIVAEERTTSPPAYLTEAELITMMEQHGIGTDASIPVHINNICERNYVTVSSSARYLVPTKLGILLAHGYKKIDQELVEPTMRAAVEQELNLIAKGEADFMFVINHVLQIFHMKFFYFVLNVNLMDTLFEDSYTTLAESGKPFTRCGRCKRYMKFVSSGRNRLHCTFCRETYLLPRAPNMSIRPFGDNVCPVDGFGLVRCVEGQKKRGSTVCPSCYAQPPFEDMQVNSTCSQCTHPTCPYSMIAQGILPCRVCAQAGRSRSGRQPVMVLDVDSGPKWRMCCNSCPHSVPIFQGALTVVVTDKLCSNCSAKVLSVVYPTDKSPFLEKCAHAGCLNCDPKFVELITPVLKEKKKDYLPPSMSAAEPANCGDHFAGSRRGRGRGRFGHRGSRSRGRGPRSGGGATRDADCSNFDRNFTNSRGRSGGFTRRRRSRSAVVS</sequence>
<evidence type="ECO:0000256" key="5">
    <source>
        <dbReference type="ARBA" id="ARBA00022723"/>
    </source>
</evidence>
<accession>A0A5S6QQ17</accession>
<reference evidence="15" key="3">
    <citation type="submission" date="2019-12" db="UniProtKB">
        <authorList>
            <consortium name="WormBaseParasite"/>
        </authorList>
    </citation>
    <scope>IDENTIFICATION</scope>
</reference>
<comment type="catalytic activity">
    <reaction evidence="1 10">
        <text>ATP-independent breakage of single-stranded DNA, followed by passage and rejoining.</text>
        <dbReference type="EC" id="5.6.2.1"/>
    </reaction>
</comment>
<dbReference type="Pfam" id="PF01131">
    <property type="entry name" value="Topoisom_bac"/>
    <property type="match status" value="1"/>
</dbReference>
<dbReference type="GO" id="GO:0006265">
    <property type="term" value="P:DNA topological change"/>
    <property type="evidence" value="ECO:0007669"/>
    <property type="project" value="InterPro"/>
</dbReference>
<dbReference type="Gene3D" id="3.40.50.140">
    <property type="match status" value="1"/>
</dbReference>
<keyword evidence="9 10" id="KW-0413">Isomerase</keyword>
<dbReference type="GO" id="GO:0003677">
    <property type="term" value="F:DNA binding"/>
    <property type="evidence" value="ECO:0007669"/>
    <property type="project" value="UniProtKB-KW"/>
</dbReference>
<evidence type="ECO:0000256" key="2">
    <source>
        <dbReference type="ARBA" id="ARBA00001946"/>
    </source>
</evidence>
<evidence type="ECO:0000256" key="10">
    <source>
        <dbReference type="RuleBase" id="RU362092"/>
    </source>
</evidence>
<name>A0A5S6QQ17_TRIMR</name>
<keyword evidence="8 10" id="KW-0238">DNA-binding</keyword>
<dbReference type="PROSITE" id="PS52039">
    <property type="entry name" value="TOPO_IA_2"/>
    <property type="match status" value="1"/>
</dbReference>
<dbReference type="InterPro" id="IPR034144">
    <property type="entry name" value="TOPRIM_TopoIII"/>
</dbReference>
<evidence type="ECO:0000256" key="9">
    <source>
        <dbReference type="ARBA" id="ARBA00023235"/>
    </source>
</evidence>
<evidence type="ECO:0000256" key="3">
    <source>
        <dbReference type="ARBA" id="ARBA00009446"/>
    </source>
</evidence>
<evidence type="ECO:0000259" key="13">
    <source>
        <dbReference type="PROSITE" id="PS52039"/>
    </source>
</evidence>
<dbReference type="CDD" id="cd03362">
    <property type="entry name" value="TOPRIM_TopoIA_TopoIII"/>
    <property type="match status" value="1"/>
</dbReference>
<organism evidence="14 15">
    <name type="scientific">Trichuris muris</name>
    <name type="common">Mouse whipworm</name>
    <dbReference type="NCBI Taxonomy" id="70415"/>
    <lineage>
        <taxon>Eukaryota</taxon>
        <taxon>Metazoa</taxon>
        <taxon>Ecdysozoa</taxon>
        <taxon>Nematoda</taxon>
        <taxon>Enoplea</taxon>
        <taxon>Dorylaimia</taxon>
        <taxon>Trichinellida</taxon>
        <taxon>Trichuridae</taxon>
        <taxon>Trichuris</taxon>
    </lineage>
</organism>
<dbReference type="Pfam" id="PF01751">
    <property type="entry name" value="Toprim"/>
    <property type="match status" value="1"/>
</dbReference>
<dbReference type="SUPFAM" id="SSF56712">
    <property type="entry name" value="Prokaryotic type I DNA topoisomerase"/>
    <property type="match status" value="1"/>
</dbReference>
<dbReference type="InterPro" id="IPR056452">
    <property type="entry name" value="Zn_ribbon_TOP3B"/>
</dbReference>
<reference evidence="14" key="1">
    <citation type="submission" date="2013-11" db="EMBL/GenBank/DDBJ databases">
        <authorList>
            <person name="Aslett M."/>
        </authorList>
    </citation>
    <scope>NUCLEOTIDE SEQUENCE [LARGE SCALE GENOMIC DNA]</scope>
    <source>
        <strain evidence="14">Edinburgh</strain>
    </source>
</reference>
<dbReference type="InterPro" id="IPR013826">
    <property type="entry name" value="Topo_IA_cen_sub3"/>
</dbReference>
<feature type="domain" description="Topo IA-type catalytic" evidence="13">
    <location>
        <begin position="168"/>
        <end position="592"/>
    </location>
</feature>
<comment type="cofactor">
    <cofactor evidence="2">
        <name>Mg(2+)</name>
        <dbReference type="ChEBI" id="CHEBI:18420"/>
    </cofactor>
</comment>
<dbReference type="PANTHER" id="PTHR11390">
    <property type="entry name" value="PROKARYOTIC DNA TOPOISOMERASE"/>
    <property type="match status" value="1"/>
</dbReference>
<dbReference type="PANTHER" id="PTHR11390:SF20">
    <property type="entry name" value="DNA TOPOISOMERASE 3-BETA-1"/>
    <property type="match status" value="1"/>
</dbReference>
<comment type="similarity">
    <text evidence="3 10">Belongs to the type IA topoisomerase family.</text>
</comment>
<dbReference type="SMART" id="SM00436">
    <property type="entry name" value="TOP1Bc"/>
    <property type="match status" value="1"/>
</dbReference>
<evidence type="ECO:0000256" key="6">
    <source>
        <dbReference type="ARBA" id="ARBA00022833"/>
    </source>
</evidence>
<evidence type="ECO:0000256" key="8">
    <source>
        <dbReference type="ARBA" id="ARBA00023125"/>
    </source>
</evidence>
<dbReference type="CDD" id="cd00186">
    <property type="entry name" value="TOP1Ac"/>
    <property type="match status" value="1"/>
</dbReference>
<dbReference type="WBParaSite" id="TMUE_2000009431.3">
    <property type="protein sequence ID" value="TMUE_2000009431.3"/>
    <property type="gene ID" value="WBGene00290702"/>
</dbReference>
<comment type="function">
    <text evidence="10">Introduces a single-strand break via transesterification at a target site in duplex DNA. Releases the supercoiling and torsional tension of DNA introduced during the DNA replication and transcription by transiently cleaving and rejoining one strand of the DNA duplex. The scissile phosphodiester is attacked by the catalytic tyrosine of the enzyme, resulting in the formation of a DNA-(5'-phosphotyrosyl)-enzyme intermediate and the expulsion of a 3'-OH DNA strand.</text>
</comment>
<feature type="region of interest" description="Disordered" evidence="11">
    <location>
        <begin position="833"/>
        <end position="912"/>
    </location>
</feature>
<evidence type="ECO:0000259" key="12">
    <source>
        <dbReference type="PROSITE" id="PS50880"/>
    </source>
</evidence>
<dbReference type="FunFam" id="3.40.50.140:FF:000002">
    <property type="entry name" value="DNA topoisomerase"/>
    <property type="match status" value="1"/>
</dbReference>
<feature type="region of interest" description="Disordered" evidence="11">
    <location>
        <begin position="374"/>
        <end position="394"/>
    </location>
</feature>
<dbReference type="InterPro" id="IPR013825">
    <property type="entry name" value="Topo_IA_cen_sub2"/>
</dbReference>
<dbReference type="InterPro" id="IPR000380">
    <property type="entry name" value="Topo_IA"/>
</dbReference>
<evidence type="ECO:0000256" key="1">
    <source>
        <dbReference type="ARBA" id="ARBA00000213"/>
    </source>
</evidence>
<dbReference type="WBParaSite" id="TMUE_2000009431.2">
    <property type="protein sequence ID" value="TMUE_2000009431.2"/>
    <property type="gene ID" value="WBGene00290702"/>
</dbReference>
<dbReference type="Pfam" id="PF23546">
    <property type="entry name" value="Zn_ribbon_TOP3B"/>
    <property type="match status" value="1"/>
</dbReference>
<feature type="compositionally biased region" description="Basic residues" evidence="11">
    <location>
        <begin position="901"/>
        <end position="912"/>
    </location>
</feature>
<dbReference type="GO" id="GO:0005634">
    <property type="term" value="C:nucleus"/>
    <property type="evidence" value="ECO:0007669"/>
    <property type="project" value="TreeGrafter"/>
</dbReference>
<dbReference type="WBParaSite" id="TMUE_2000009431.1">
    <property type="protein sequence ID" value="TMUE_2000009431.1"/>
    <property type="gene ID" value="WBGene00290702"/>
</dbReference>
<reference evidence="14" key="2">
    <citation type="submission" date="2014-03" db="EMBL/GenBank/DDBJ databases">
        <title>The whipworm genome and dual-species transcriptomics of an intimate host-pathogen interaction.</title>
        <authorList>
            <person name="Foth B.J."/>
            <person name="Tsai I.J."/>
            <person name="Reid A.J."/>
            <person name="Bancroft A.J."/>
            <person name="Nichol S."/>
            <person name="Tracey A."/>
            <person name="Holroyd N."/>
            <person name="Cotton J.A."/>
            <person name="Stanley E.J."/>
            <person name="Zarowiecki M."/>
            <person name="Liu J.Z."/>
            <person name="Huckvale T."/>
            <person name="Cooper P.J."/>
            <person name="Grencis R.K."/>
            <person name="Berriman M."/>
        </authorList>
    </citation>
    <scope>NUCLEOTIDE SEQUENCE [LARGE SCALE GENOMIC DNA]</scope>
    <source>
        <strain evidence="14">Edinburgh</strain>
    </source>
</reference>
<dbReference type="GO" id="GO:0006281">
    <property type="term" value="P:DNA repair"/>
    <property type="evidence" value="ECO:0007669"/>
    <property type="project" value="TreeGrafter"/>
</dbReference>
<dbReference type="InterPro" id="IPR006171">
    <property type="entry name" value="TOPRIM_dom"/>
</dbReference>
<evidence type="ECO:0000313" key="14">
    <source>
        <dbReference type="Proteomes" id="UP000046395"/>
    </source>
</evidence>
<dbReference type="InterPro" id="IPR013824">
    <property type="entry name" value="Topo_IA_cen_sub1"/>
</dbReference>
<keyword evidence="5" id="KW-0479">Metal-binding</keyword>
<dbReference type="Proteomes" id="UP000046395">
    <property type="component" value="Unassembled WGS sequence"/>
</dbReference>
<dbReference type="SMART" id="SM00493">
    <property type="entry name" value="TOPRIM"/>
    <property type="match status" value="1"/>
</dbReference>
<proteinExistence type="inferred from homology"/>
<dbReference type="SMART" id="SM00437">
    <property type="entry name" value="TOP1Ac"/>
    <property type="match status" value="1"/>
</dbReference>
<feature type="domain" description="Toprim" evidence="12">
    <location>
        <begin position="3"/>
        <end position="150"/>
    </location>
</feature>
<dbReference type="InterPro" id="IPR023406">
    <property type="entry name" value="Topo_IA_AS"/>
</dbReference>
<dbReference type="InterPro" id="IPR003601">
    <property type="entry name" value="Topo_IA_2"/>
</dbReference>
<dbReference type="GO" id="GO:0006310">
    <property type="term" value="P:DNA recombination"/>
    <property type="evidence" value="ECO:0007669"/>
    <property type="project" value="TreeGrafter"/>
</dbReference>
<dbReference type="AlphaFoldDB" id="A0A5S6QQ17"/>
<dbReference type="GO" id="GO:0046872">
    <property type="term" value="F:metal ion binding"/>
    <property type="evidence" value="ECO:0007669"/>
    <property type="project" value="UniProtKB-KW"/>
</dbReference>
<evidence type="ECO:0000313" key="15">
    <source>
        <dbReference type="WBParaSite" id="TMUE_2000009431.1"/>
    </source>
</evidence>
<dbReference type="InterPro" id="IPR003602">
    <property type="entry name" value="Topo_IA_DNA-bd_dom"/>
</dbReference>
<dbReference type="Gene3D" id="1.10.290.10">
    <property type="entry name" value="Topoisomerase I, domain 4"/>
    <property type="match status" value="1"/>
</dbReference>
<dbReference type="STRING" id="70415.A0A5S6QQ17"/>
<dbReference type="InterPro" id="IPR023405">
    <property type="entry name" value="Topo_IA_core_domain"/>
</dbReference>
<feature type="compositionally biased region" description="Basic residues" evidence="11">
    <location>
        <begin position="849"/>
        <end position="870"/>
    </location>
</feature>
<dbReference type="Gene3D" id="1.10.460.10">
    <property type="entry name" value="Topoisomerase I, domain 2"/>
    <property type="match status" value="1"/>
</dbReference>
<dbReference type="PRINTS" id="PR00417">
    <property type="entry name" value="PRTPISMRASEI"/>
</dbReference>
<evidence type="ECO:0000256" key="11">
    <source>
        <dbReference type="SAM" id="MobiDB-lite"/>
    </source>
</evidence>
<evidence type="ECO:0000256" key="7">
    <source>
        <dbReference type="ARBA" id="ARBA00023029"/>
    </source>
</evidence>
<dbReference type="PROSITE" id="PS00396">
    <property type="entry name" value="TOPO_IA_1"/>
    <property type="match status" value="1"/>
</dbReference>
<keyword evidence="7 10" id="KW-0799">Topoisomerase</keyword>
<protein>
    <recommendedName>
        <fullName evidence="4 10">DNA topoisomerase</fullName>
        <ecNumber evidence="4 10">5.6.2.1</ecNumber>
    </recommendedName>
</protein>